<gene>
    <name evidence="2" type="ORF">BTM25_19450</name>
</gene>
<dbReference type="Proteomes" id="UP000242367">
    <property type="component" value="Unassembled WGS sequence"/>
</dbReference>
<protein>
    <submittedName>
        <fullName evidence="2">Uncharacterized protein</fullName>
    </submittedName>
</protein>
<dbReference type="EMBL" id="MTBP01000001">
    <property type="protein sequence ID" value="POM27529.1"/>
    <property type="molecule type" value="Genomic_DNA"/>
</dbReference>
<feature type="region of interest" description="Disordered" evidence="1">
    <location>
        <begin position="1"/>
        <end position="33"/>
    </location>
</feature>
<dbReference type="AlphaFoldDB" id="A0A2P4UR48"/>
<name>A0A2P4UR48_9ACTN</name>
<comment type="caution">
    <text evidence="2">The sequence shown here is derived from an EMBL/GenBank/DDBJ whole genome shotgun (WGS) entry which is preliminary data.</text>
</comment>
<evidence type="ECO:0000313" key="3">
    <source>
        <dbReference type="Proteomes" id="UP000242367"/>
    </source>
</evidence>
<feature type="compositionally biased region" description="Basic and acidic residues" evidence="1">
    <location>
        <begin position="10"/>
        <end position="33"/>
    </location>
</feature>
<evidence type="ECO:0000313" key="2">
    <source>
        <dbReference type="EMBL" id="POM27529.1"/>
    </source>
</evidence>
<sequence length="33" mass="3626">MNAPKPRAARATEKRATKEARGFERAAGAREAR</sequence>
<reference evidence="2 3" key="1">
    <citation type="journal article" date="2017" name="Chemistry">
        <title>Isolation, Biosynthesis and Chemical Modifications of Rubterolones A-F: Rare Tropolone Alkaloids from Actinomadura sp. 5-2.</title>
        <authorList>
            <person name="Guo H."/>
            <person name="Benndorf R."/>
            <person name="Leichnitz D."/>
            <person name="Klassen J.L."/>
            <person name="Vollmers J."/>
            <person name="Gorls H."/>
            <person name="Steinacker M."/>
            <person name="Weigel C."/>
            <person name="Dahse H.M."/>
            <person name="Kaster A.K."/>
            <person name="de Beer Z.W."/>
            <person name="Poulsen M."/>
            <person name="Beemelmanns C."/>
        </authorList>
    </citation>
    <scope>NUCLEOTIDE SEQUENCE [LARGE SCALE GENOMIC DNA]</scope>
    <source>
        <strain evidence="2 3">5-2</strain>
    </source>
</reference>
<accession>A0A2P4UR48</accession>
<evidence type="ECO:0000256" key="1">
    <source>
        <dbReference type="SAM" id="MobiDB-lite"/>
    </source>
</evidence>
<organism evidence="2 3">
    <name type="scientific">Actinomadura rubteroloni</name>
    <dbReference type="NCBI Taxonomy" id="1926885"/>
    <lineage>
        <taxon>Bacteria</taxon>
        <taxon>Bacillati</taxon>
        <taxon>Actinomycetota</taxon>
        <taxon>Actinomycetes</taxon>
        <taxon>Streptosporangiales</taxon>
        <taxon>Thermomonosporaceae</taxon>
        <taxon>Actinomadura</taxon>
    </lineage>
</organism>
<keyword evidence="3" id="KW-1185">Reference proteome</keyword>
<proteinExistence type="predicted"/>